<reference evidence="1 2" key="1">
    <citation type="journal article" date="2024" name="Int. J. Syst. Evol. Microbiol.">
        <title>Paenibacillus hexagrammi sp. nov., a novel bacterium isolated from the gut content of Hexagrammos agrammus.</title>
        <authorList>
            <person name="Jung H.K."/>
            <person name="Kim D.G."/>
            <person name="Zin H."/>
            <person name="Park J."/>
            <person name="Jung H."/>
            <person name="Kim Y.O."/>
            <person name="Kong H.J."/>
            <person name="Kim J.W."/>
            <person name="Kim Y.S."/>
        </authorList>
    </citation>
    <scope>NUCLEOTIDE SEQUENCE [LARGE SCALE GENOMIC DNA]</scope>
    <source>
        <strain evidence="1 2">YPD9-1</strain>
    </source>
</reference>
<dbReference type="EMBL" id="CP090978">
    <property type="protein sequence ID" value="UJF33223.1"/>
    <property type="molecule type" value="Genomic_DNA"/>
</dbReference>
<name>A0ABY3SIA0_9BACL</name>
<dbReference type="RefSeq" id="WP_235119561.1">
    <property type="nucleotide sequence ID" value="NZ_CP090978.1"/>
</dbReference>
<protein>
    <submittedName>
        <fullName evidence="1">Uncharacterized protein</fullName>
    </submittedName>
</protein>
<evidence type="ECO:0000313" key="1">
    <source>
        <dbReference type="EMBL" id="UJF33223.1"/>
    </source>
</evidence>
<evidence type="ECO:0000313" key="2">
    <source>
        <dbReference type="Proteomes" id="UP001649230"/>
    </source>
</evidence>
<organism evidence="1 2">
    <name type="scientific">Paenibacillus hexagrammi</name>
    <dbReference type="NCBI Taxonomy" id="2908839"/>
    <lineage>
        <taxon>Bacteria</taxon>
        <taxon>Bacillati</taxon>
        <taxon>Bacillota</taxon>
        <taxon>Bacilli</taxon>
        <taxon>Bacillales</taxon>
        <taxon>Paenibacillaceae</taxon>
        <taxon>Paenibacillus</taxon>
    </lineage>
</organism>
<keyword evidence="2" id="KW-1185">Reference proteome</keyword>
<proteinExistence type="predicted"/>
<gene>
    <name evidence="1" type="ORF">L0M14_27435</name>
</gene>
<accession>A0ABY3SIA0</accession>
<dbReference type="Proteomes" id="UP001649230">
    <property type="component" value="Chromosome"/>
</dbReference>
<sequence>MKLLVGNEIYKYANEAKAVTGMLNHLSTILSEQQLALVSLNVDGEEIDSDFYGFISEHLDSIQQVVANTVTLQEMRDETILSLEQYVERAVPLVEPLAGDFTKGGHHKAGMNLLSLLRHCSGC</sequence>